<dbReference type="EMBL" id="KZ805306">
    <property type="protein sequence ID" value="PVI06875.1"/>
    <property type="molecule type" value="Genomic_DNA"/>
</dbReference>
<accession>A0A2V1EC94</accession>
<evidence type="ECO:0000313" key="1">
    <source>
        <dbReference type="EMBL" id="PVI06875.1"/>
    </source>
</evidence>
<gene>
    <name evidence="1" type="ORF">DM02DRAFT_581396</name>
</gene>
<dbReference type="OrthoDB" id="5365129at2759"/>
<dbReference type="AlphaFoldDB" id="A0A2V1EC94"/>
<dbReference type="STRING" id="97972.A0A2V1EC94"/>
<evidence type="ECO:0000313" key="2">
    <source>
        <dbReference type="Proteomes" id="UP000244855"/>
    </source>
</evidence>
<organism evidence="1 2">
    <name type="scientific">Periconia macrospinosa</name>
    <dbReference type="NCBI Taxonomy" id="97972"/>
    <lineage>
        <taxon>Eukaryota</taxon>
        <taxon>Fungi</taxon>
        <taxon>Dikarya</taxon>
        <taxon>Ascomycota</taxon>
        <taxon>Pezizomycotina</taxon>
        <taxon>Dothideomycetes</taxon>
        <taxon>Pleosporomycetidae</taxon>
        <taxon>Pleosporales</taxon>
        <taxon>Massarineae</taxon>
        <taxon>Periconiaceae</taxon>
        <taxon>Periconia</taxon>
    </lineage>
</organism>
<dbReference type="Proteomes" id="UP000244855">
    <property type="component" value="Unassembled WGS sequence"/>
</dbReference>
<keyword evidence="2" id="KW-1185">Reference proteome</keyword>
<reference evidence="1 2" key="1">
    <citation type="journal article" date="2018" name="Sci. Rep.">
        <title>Comparative genomics provides insights into the lifestyle and reveals functional heterogeneity of dark septate endophytic fungi.</title>
        <authorList>
            <person name="Knapp D.G."/>
            <person name="Nemeth J.B."/>
            <person name="Barry K."/>
            <person name="Hainaut M."/>
            <person name="Henrissat B."/>
            <person name="Johnson J."/>
            <person name="Kuo A."/>
            <person name="Lim J.H.P."/>
            <person name="Lipzen A."/>
            <person name="Nolan M."/>
            <person name="Ohm R.A."/>
            <person name="Tamas L."/>
            <person name="Grigoriev I.V."/>
            <person name="Spatafora J.W."/>
            <person name="Nagy L.G."/>
            <person name="Kovacs G.M."/>
        </authorList>
    </citation>
    <scope>NUCLEOTIDE SEQUENCE [LARGE SCALE GENOMIC DNA]</scope>
    <source>
        <strain evidence="1 2">DSE2036</strain>
    </source>
</reference>
<proteinExistence type="predicted"/>
<protein>
    <submittedName>
        <fullName evidence="1">Uncharacterized protein</fullName>
    </submittedName>
</protein>
<name>A0A2V1EC94_9PLEO</name>
<sequence>MSFMKAIGLVTEVLGIISFFQDNLPARSPKGATIRIKVGLEDNSANNYGGRIAQIMAYDTNNAVIGNLRPNKDIASGDFADYTIDQETPGIQSRYVSFLGTNGAICISWITLKNLDGALDAAWTGDVGSRCGHGWNWGRQVAGRDAAGNPYIPRCTWIDADHSNGLDTGAIKIDFQAYGDQLQDTIKNNAACSKTIFQSKANQVDGIKRSMIEEERPEWMTKRLIVSDFPTHNATELCLHPMSFGPDAVGSDGYFCNMKTRELTPLCTFKDVEGCIDVDQTNSKISKRSSVAKRSASLHVRSYEQVDEYRFIEAQ</sequence>